<evidence type="ECO:0000256" key="15">
    <source>
        <dbReference type="PIRSR" id="PIRSR000168-2"/>
    </source>
</evidence>
<dbReference type="GO" id="GO:0005504">
    <property type="term" value="F:fatty acid binding"/>
    <property type="evidence" value="ECO:0007669"/>
    <property type="project" value="TreeGrafter"/>
</dbReference>
<feature type="active site" description="Proton acceptor" evidence="14">
    <location>
        <position position="428"/>
    </location>
</feature>
<keyword evidence="11" id="KW-0443">Lipid metabolism</keyword>
<evidence type="ECO:0000256" key="6">
    <source>
        <dbReference type="ARBA" id="ARBA00022741"/>
    </source>
</evidence>
<dbReference type="InterPro" id="IPR037069">
    <property type="entry name" value="AcylCoA_DH/ox_N_sf"/>
</dbReference>
<proteinExistence type="inferred from homology"/>
<feature type="binding site" evidence="15">
    <location>
        <position position="144"/>
    </location>
    <ligand>
        <name>FAD</name>
        <dbReference type="ChEBI" id="CHEBI:57692"/>
    </ligand>
</feature>
<sequence>MASAVNPDLERERKRATFDRETLTNFLYGGAQKKQRRRYLKNAVFSDPEYQAMKSRVFCSREELYALHLQKYSIFRRIQENLNITDQEECFIIRQAIGPNEYYAIGVHGFMFIPTIQKLGTEEQKRKWLPLAENLTIIGTYAQTELGHGTFIRGLETTATYDPKTQEFVLNSPTITSMKYWPANLGKTSNYCVIMAVLNTQGKNHGLHSFMVPLRDLKTHKSLPGVEVGDLGPKFGFNENDNGFLRLHHVRIPRDHMLMRYAKVAEDGAFTVSTNEGSRLTYGTMLFVRAMIVSGTSTVLGMACTVATRYSAVRRQTEVSPGGPEAQIMDYQTQQYKLFPLIATAYAFRFTGHSIFNYYTTINANIEKGNLEDLPQLHALAAGLKAFCTSVAADGVEICRLACGGHGYSHASGLPWMYTKATVECTYEGENTVMFLQTARYLVKCYNQMKMKKSLPSSFAYITDNLSGKSDLDNKLNFDSIIEAYEHRAARLIKAAALNITFWMKAGNKVWDSTNKSSIQMVWAAKASCHLFVVKTFINLVTSANLDPKVRTALTTLCRLYAVNGMIENMGQFSQDGFLNETQINMLNGRLSALLEEVRANAVAFVDAFEYHDNELHSCLGRYDGQVYEALYKYAKSSPLNDTDVHSSFHKYLAPLKKESKL</sequence>
<dbReference type="FunFam" id="1.20.140.10:FF:000005">
    <property type="entry name" value="Acyl-coenzyme A oxidase"/>
    <property type="match status" value="1"/>
</dbReference>
<dbReference type="STRING" id="6573.A0A210QMW6"/>
<evidence type="ECO:0000256" key="5">
    <source>
        <dbReference type="ARBA" id="ARBA00022630"/>
    </source>
</evidence>
<evidence type="ECO:0000256" key="11">
    <source>
        <dbReference type="ARBA" id="ARBA00023098"/>
    </source>
</evidence>
<organism evidence="19 20">
    <name type="scientific">Mizuhopecten yessoensis</name>
    <name type="common">Japanese scallop</name>
    <name type="synonym">Patinopecten yessoensis</name>
    <dbReference type="NCBI Taxonomy" id="6573"/>
    <lineage>
        <taxon>Eukaryota</taxon>
        <taxon>Metazoa</taxon>
        <taxon>Spiralia</taxon>
        <taxon>Lophotrochozoa</taxon>
        <taxon>Mollusca</taxon>
        <taxon>Bivalvia</taxon>
        <taxon>Autobranchia</taxon>
        <taxon>Pteriomorphia</taxon>
        <taxon>Pectinida</taxon>
        <taxon>Pectinoidea</taxon>
        <taxon>Pectinidae</taxon>
        <taxon>Mizuhopecten</taxon>
    </lineage>
</organism>
<dbReference type="GO" id="GO:0005524">
    <property type="term" value="F:ATP binding"/>
    <property type="evidence" value="ECO:0007669"/>
    <property type="project" value="UniProtKB-KW"/>
</dbReference>
<evidence type="ECO:0000313" key="20">
    <source>
        <dbReference type="Proteomes" id="UP000242188"/>
    </source>
</evidence>
<dbReference type="GO" id="GO:0071949">
    <property type="term" value="F:FAD binding"/>
    <property type="evidence" value="ECO:0007669"/>
    <property type="project" value="InterPro"/>
</dbReference>
<dbReference type="InterPro" id="IPR009100">
    <property type="entry name" value="AcylCoA_DH/oxidase_NM_dom_sf"/>
</dbReference>
<dbReference type="EMBL" id="NEDP02002776">
    <property type="protein sequence ID" value="OWF50076.1"/>
    <property type="molecule type" value="Genomic_DNA"/>
</dbReference>
<dbReference type="GO" id="GO:0003997">
    <property type="term" value="F:acyl-CoA oxidase activity"/>
    <property type="evidence" value="ECO:0007669"/>
    <property type="project" value="InterPro"/>
</dbReference>
<evidence type="ECO:0000256" key="3">
    <source>
        <dbReference type="ARBA" id="ARBA00004846"/>
    </source>
</evidence>
<keyword evidence="8" id="KW-0276">Fatty acid metabolism</keyword>
<accession>A0A210QMW6</accession>
<dbReference type="FunFam" id="1.20.140.10:FF:000013">
    <property type="entry name" value="Acyl-coenzyme A oxidase"/>
    <property type="match status" value="1"/>
</dbReference>
<feature type="domain" description="Acyl-coenzyme A oxidase N-terminal" evidence="17">
    <location>
        <begin position="20"/>
        <end position="138"/>
    </location>
</feature>
<keyword evidence="10" id="KW-0560">Oxidoreductase</keyword>
<reference evidence="19 20" key="1">
    <citation type="journal article" date="2017" name="Nat. Ecol. Evol.">
        <title>Scallop genome provides insights into evolution of bilaterian karyotype and development.</title>
        <authorList>
            <person name="Wang S."/>
            <person name="Zhang J."/>
            <person name="Jiao W."/>
            <person name="Li J."/>
            <person name="Xun X."/>
            <person name="Sun Y."/>
            <person name="Guo X."/>
            <person name="Huan P."/>
            <person name="Dong B."/>
            <person name="Zhang L."/>
            <person name="Hu X."/>
            <person name="Sun X."/>
            <person name="Wang J."/>
            <person name="Zhao C."/>
            <person name="Wang Y."/>
            <person name="Wang D."/>
            <person name="Huang X."/>
            <person name="Wang R."/>
            <person name="Lv J."/>
            <person name="Li Y."/>
            <person name="Zhang Z."/>
            <person name="Liu B."/>
            <person name="Lu W."/>
            <person name="Hui Y."/>
            <person name="Liang J."/>
            <person name="Zhou Z."/>
            <person name="Hou R."/>
            <person name="Li X."/>
            <person name="Liu Y."/>
            <person name="Li H."/>
            <person name="Ning X."/>
            <person name="Lin Y."/>
            <person name="Zhao L."/>
            <person name="Xing Q."/>
            <person name="Dou J."/>
            <person name="Li Y."/>
            <person name="Mao J."/>
            <person name="Guo H."/>
            <person name="Dou H."/>
            <person name="Li T."/>
            <person name="Mu C."/>
            <person name="Jiang W."/>
            <person name="Fu Q."/>
            <person name="Fu X."/>
            <person name="Miao Y."/>
            <person name="Liu J."/>
            <person name="Yu Q."/>
            <person name="Li R."/>
            <person name="Liao H."/>
            <person name="Li X."/>
            <person name="Kong Y."/>
            <person name="Jiang Z."/>
            <person name="Chourrout D."/>
            <person name="Li R."/>
            <person name="Bao Z."/>
        </authorList>
    </citation>
    <scope>NUCLEOTIDE SEQUENCE [LARGE SCALE GENOMIC DNA]</scope>
    <source>
        <strain evidence="19 20">PY_sf001</strain>
    </source>
</reference>
<dbReference type="GO" id="GO:0033540">
    <property type="term" value="P:fatty acid beta-oxidation using acyl-CoA oxidase"/>
    <property type="evidence" value="ECO:0007669"/>
    <property type="project" value="TreeGrafter"/>
</dbReference>
<dbReference type="PIRSF" id="PIRSF000168">
    <property type="entry name" value="Acyl-CoA_oxidase"/>
    <property type="match status" value="1"/>
</dbReference>
<dbReference type="Proteomes" id="UP000242188">
    <property type="component" value="Unassembled WGS sequence"/>
</dbReference>
<evidence type="ECO:0000256" key="14">
    <source>
        <dbReference type="PIRSR" id="PIRSR000168-1"/>
    </source>
</evidence>
<comment type="cofactor">
    <cofactor evidence="1">
        <name>FAD</name>
        <dbReference type="ChEBI" id="CHEBI:57692"/>
    </cofactor>
</comment>
<protein>
    <recommendedName>
        <fullName evidence="13">Acyl-coenzyme A oxidase</fullName>
    </recommendedName>
</protein>
<evidence type="ECO:0000256" key="8">
    <source>
        <dbReference type="ARBA" id="ARBA00022832"/>
    </source>
</evidence>
<dbReference type="InterPro" id="IPR029320">
    <property type="entry name" value="Acyl-CoA_ox_N"/>
</dbReference>
<dbReference type="Gene3D" id="1.10.540.10">
    <property type="entry name" value="Acyl-CoA dehydrogenase/oxidase, N-terminal domain"/>
    <property type="match status" value="1"/>
</dbReference>
<dbReference type="SUPFAM" id="SSF56645">
    <property type="entry name" value="Acyl-CoA dehydrogenase NM domain-like"/>
    <property type="match status" value="1"/>
</dbReference>
<feature type="domain" description="Acyl-CoA oxidase C-alpha1" evidence="18">
    <location>
        <begin position="282"/>
        <end position="443"/>
    </location>
</feature>
<dbReference type="AlphaFoldDB" id="A0A210QMW6"/>
<evidence type="ECO:0000259" key="16">
    <source>
        <dbReference type="Pfam" id="PF01756"/>
    </source>
</evidence>
<dbReference type="PANTHER" id="PTHR10909">
    <property type="entry name" value="ELECTRON TRANSPORT OXIDOREDUCTASE"/>
    <property type="match status" value="1"/>
</dbReference>
<keyword evidence="20" id="KW-1185">Reference proteome</keyword>
<dbReference type="GO" id="GO:0055088">
    <property type="term" value="P:lipid homeostasis"/>
    <property type="evidence" value="ECO:0007669"/>
    <property type="project" value="TreeGrafter"/>
</dbReference>
<keyword evidence="9" id="KW-0067">ATP-binding</keyword>
<evidence type="ECO:0000256" key="9">
    <source>
        <dbReference type="ARBA" id="ARBA00022840"/>
    </source>
</evidence>
<dbReference type="InterPro" id="IPR055060">
    <property type="entry name" value="ACOX_C_alpha1"/>
</dbReference>
<gene>
    <name evidence="19" type="ORF">KP79_PYT23470</name>
</gene>
<comment type="pathway">
    <text evidence="3">Lipid metabolism; peroxisomal fatty acid beta-oxidation.</text>
</comment>
<evidence type="ECO:0000259" key="17">
    <source>
        <dbReference type="Pfam" id="PF14749"/>
    </source>
</evidence>
<comment type="subcellular location">
    <subcellularLocation>
        <location evidence="2">Peroxisome</location>
    </subcellularLocation>
</comment>
<evidence type="ECO:0000256" key="10">
    <source>
        <dbReference type="ARBA" id="ARBA00023002"/>
    </source>
</evidence>
<keyword evidence="7 13" id="KW-0274">FAD</keyword>
<feature type="domain" description="Acyl-CoA oxidase C-terminal" evidence="16">
    <location>
        <begin position="478"/>
        <end position="657"/>
    </location>
</feature>
<dbReference type="InterPro" id="IPR012258">
    <property type="entry name" value="Acyl-CoA_oxidase"/>
</dbReference>
<dbReference type="Pfam" id="PF01756">
    <property type="entry name" value="ACOX"/>
    <property type="match status" value="1"/>
</dbReference>
<evidence type="ECO:0000259" key="18">
    <source>
        <dbReference type="Pfam" id="PF22924"/>
    </source>
</evidence>
<dbReference type="Gene3D" id="1.20.140.10">
    <property type="entry name" value="Butyryl-CoA Dehydrogenase, subunit A, domain 3"/>
    <property type="match status" value="2"/>
</dbReference>
<dbReference type="Pfam" id="PF22924">
    <property type="entry name" value="ACOX_C_alpha1"/>
    <property type="match status" value="1"/>
</dbReference>
<dbReference type="PANTHER" id="PTHR10909:SF250">
    <property type="entry name" value="PEROXISOMAL ACYL-COENZYME A OXIDASE 1"/>
    <property type="match status" value="1"/>
</dbReference>
<dbReference type="InterPro" id="IPR046373">
    <property type="entry name" value="Acyl-CoA_Oxase/DH_mid-dom_sf"/>
</dbReference>
<evidence type="ECO:0000256" key="2">
    <source>
        <dbReference type="ARBA" id="ARBA00004275"/>
    </source>
</evidence>
<evidence type="ECO:0000256" key="4">
    <source>
        <dbReference type="ARBA" id="ARBA00006288"/>
    </source>
</evidence>
<dbReference type="FunFam" id="2.40.110.10:FF:000003">
    <property type="entry name" value="Acyl-coenzyme A oxidase"/>
    <property type="match status" value="1"/>
</dbReference>
<evidence type="ECO:0000256" key="13">
    <source>
        <dbReference type="PIRNR" id="PIRNR000168"/>
    </source>
</evidence>
<keyword evidence="12" id="KW-0576">Peroxisome</keyword>
<evidence type="ECO:0000256" key="12">
    <source>
        <dbReference type="ARBA" id="ARBA00023140"/>
    </source>
</evidence>
<keyword evidence="5 13" id="KW-0285">Flavoprotein</keyword>
<name>A0A210QMW6_MIZYE</name>
<dbReference type="GO" id="GO:0005777">
    <property type="term" value="C:peroxisome"/>
    <property type="evidence" value="ECO:0007669"/>
    <property type="project" value="UniProtKB-SubCell"/>
</dbReference>
<comment type="similarity">
    <text evidence="4 13">Belongs to the acyl-CoA oxidase family.</text>
</comment>
<evidence type="ECO:0000313" key="19">
    <source>
        <dbReference type="EMBL" id="OWF50076.1"/>
    </source>
</evidence>
<dbReference type="Pfam" id="PF14749">
    <property type="entry name" value="Acyl-CoA_ox_N"/>
    <property type="match status" value="1"/>
</dbReference>
<dbReference type="FunFam" id="1.10.540.10:FF:000006">
    <property type="entry name" value="Acyl-coenzyme A oxidase"/>
    <property type="match status" value="1"/>
</dbReference>
<keyword evidence="6" id="KW-0547">Nucleotide-binding</keyword>
<dbReference type="SUPFAM" id="SSF47203">
    <property type="entry name" value="Acyl-CoA dehydrogenase C-terminal domain-like"/>
    <property type="match status" value="2"/>
</dbReference>
<comment type="caution">
    <text evidence="19">The sequence shown here is derived from an EMBL/GenBank/DDBJ whole genome shotgun (WGS) entry which is preliminary data.</text>
</comment>
<dbReference type="InterPro" id="IPR002655">
    <property type="entry name" value="Acyl-CoA_oxidase_C"/>
</dbReference>
<dbReference type="InterPro" id="IPR036250">
    <property type="entry name" value="AcylCo_DH-like_C"/>
</dbReference>
<dbReference type="OrthoDB" id="538336at2759"/>
<evidence type="ECO:0000256" key="1">
    <source>
        <dbReference type="ARBA" id="ARBA00001974"/>
    </source>
</evidence>
<dbReference type="Gene3D" id="2.40.110.10">
    <property type="entry name" value="Butyryl-CoA Dehydrogenase, subunit A, domain 2"/>
    <property type="match status" value="1"/>
</dbReference>
<evidence type="ECO:0000256" key="7">
    <source>
        <dbReference type="ARBA" id="ARBA00022827"/>
    </source>
</evidence>